<evidence type="ECO:0000313" key="2">
    <source>
        <dbReference type="Proteomes" id="UP000314294"/>
    </source>
</evidence>
<dbReference type="Proteomes" id="UP000314294">
    <property type="component" value="Unassembled WGS sequence"/>
</dbReference>
<dbReference type="AlphaFoldDB" id="A0A4Z2FIM0"/>
<sequence>MSTLHHKERAGLTERDGGRWMEVGGVVAAGRGLRKLPEDVDWSYSGESSSPGDDEDIQPPCVWGHGREEGVNRKWDCWVAV</sequence>
<comment type="caution">
    <text evidence="1">The sequence shown here is derived from an EMBL/GenBank/DDBJ whole genome shotgun (WGS) entry which is preliminary data.</text>
</comment>
<gene>
    <name evidence="1" type="ORF">EYF80_048778</name>
</gene>
<evidence type="ECO:0000313" key="1">
    <source>
        <dbReference type="EMBL" id="TNN41067.1"/>
    </source>
</evidence>
<keyword evidence="2" id="KW-1185">Reference proteome</keyword>
<proteinExistence type="predicted"/>
<accession>A0A4Z2FIM0</accession>
<dbReference type="EMBL" id="SRLO01001138">
    <property type="protein sequence ID" value="TNN41067.1"/>
    <property type="molecule type" value="Genomic_DNA"/>
</dbReference>
<reference evidence="1 2" key="1">
    <citation type="submission" date="2019-03" db="EMBL/GenBank/DDBJ databases">
        <title>First draft genome of Liparis tanakae, snailfish: a comprehensive survey of snailfish specific genes.</title>
        <authorList>
            <person name="Kim W."/>
            <person name="Song I."/>
            <person name="Jeong J.-H."/>
            <person name="Kim D."/>
            <person name="Kim S."/>
            <person name="Ryu S."/>
            <person name="Song J.Y."/>
            <person name="Lee S.K."/>
        </authorList>
    </citation>
    <scope>NUCLEOTIDE SEQUENCE [LARGE SCALE GENOMIC DNA]</scope>
    <source>
        <tissue evidence="1">Muscle</tissue>
    </source>
</reference>
<protein>
    <submittedName>
        <fullName evidence="1">Uncharacterized protein</fullName>
    </submittedName>
</protein>
<organism evidence="1 2">
    <name type="scientific">Liparis tanakae</name>
    <name type="common">Tanaka's snailfish</name>
    <dbReference type="NCBI Taxonomy" id="230148"/>
    <lineage>
        <taxon>Eukaryota</taxon>
        <taxon>Metazoa</taxon>
        <taxon>Chordata</taxon>
        <taxon>Craniata</taxon>
        <taxon>Vertebrata</taxon>
        <taxon>Euteleostomi</taxon>
        <taxon>Actinopterygii</taxon>
        <taxon>Neopterygii</taxon>
        <taxon>Teleostei</taxon>
        <taxon>Neoteleostei</taxon>
        <taxon>Acanthomorphata</taxon>
        <taxon>Eupercaria</taxon>
        <taxon>Perciformes</taxon>
        <taxon>Cottioidei</taxon>
        <taxon>Cottales</taxon>
        <taxon>Liparidae</taxon>
        <taxon>Liparis</taxon>
    </lineage>
</organism>
<name>A0A4Z2FIM0_9TELE</name>